<reference evidence="2" key="1">
    <citation type="submission" date="2016-05" db="EMBL/GenBank/DDBJ databases">
        <title>Comparative genomics of biotechnologically important yeasts.</title>
        <authorList>
            <consortium name="DOE Joint Genome Institute"/>
            <person name="Riley R."/>
            <person name="Haridas S."/>
            <person name="Wolfe K.H."/>
            <person name="Lopes M.R."/>
            <person name="Hittinger C.T."/>
            <person name="Goker M."/>
            <person name="Salamov A."/>
            <person name="Wisecaver J."/>
            <person name="Long T.M."/>
            <person name="Aerts A.L."/>
            <person name="Barry K."/>
            <person name="Choi C."/>
            <person name="Clum A."/>
            <person name="Coughlan A.Y."/>
            <person name="Deshpande S."/>
            <person name="Douglass A.P."/>
            <person name="Hanson S.J."/>
            <person name="Klenk H.-P."/>
            <person name="Labutti K."/>
            <person name="Lapidus A."/>
            <person name="Lindquist E."/>
            <person name="Lipzen A."/>
            <person name="Meier-Kolthoff J.P."/>
            <person name="Ohm R.A."/>
            <person name="Otillar R.P."/>
            <person name="Pangilinan J."/>
            <person name="Peng Y."/>
            <person name="Rokas A."/>
            <person name="Rosa C.A."/>
            <person name="Scheuner C."/>
            <person name="Sibirny A.A."/>
            <person name="Slot J.C."/>
            <person name="Stielow J.B."/>
            <person name="Sun H."/>
            <person name="Kurtzman C.P."/>
            <person name="Blackwell M."/>
            <person name="Grigoriev I.V."/>
            <person name="Jeffries T.W."/>
        </authorList>
    </citation>
    <scope>NUCLEOTIDE SEQUENCE [LARGE SCALE GENOMIC DNA]</scope>
    <source>
        <strain evidence="2">NRRL Y-17324</strain>
    </source>
</reference>
<dbReference type="STRING" id="984487.A0A1E4SEY8"/>
<dbReference type="RefSeq" id="XP_020063084.1">
    <property type="nucleotide sequence ID" value="XM_020211010.1"/>
</dbReference>
<organism evidence="1 2">
    <name type="scientific">Suhomyces tanzawaensis NRRL Y-17324</name>
    <dbReference type="NCBI Taxonomy" id="984487"/>
    <lineage>
        <taxon>Eukaryota</taxon>
        <taxon>Fungi</taxon>
        <taxon>Dikarya</taxon>
        <taxon>Ascomycota</taxon>
        <taxon>Saccharomycotina</taxon>
        <taxon>Pichiomycetes</taxon>
        <taxon>Debaryomycetaceae</taxon>
        <taxon>Suhomyces</taxon>
    </lineage>
</organism>
<name>A0A1E4SEY8_9ASCO</name>
<dbReference type="OrthoDB" id="4080238at2759"/>
<protein>
    <submittedName>
        <fullName evidence="1">Uncharacterized protein</fullName>
    </submittedName>
</protein>
<proteinExistence type="predicted"/>
<sequence length="1281" mass="145632">MDIDTVDFEEFDLDQYTPTPQVQRPSKYIKQTLLYSPIFTNVFPQFKVRINKPFRGVASTSFNDELYQNLVATEQDSQLDAFSDDDSDDELLLHLTSARQVHEPLLGAAQLRAIKVIVKTKSLLINGVEFPTSSEIRSSCLIRGIQDETERAKDSLLLSLKTGFLLLVRMYYVPRHYRDSDYKYQTLSHIPQTGDSIYKPFIVQWWNTNQKRSLPTLKTSGYHLLSHRSGLSVISTSASDTFRIYNTQLTSNGIMFKKHVNVDCDGLILHSCFAEPFNNAKLNHHNFFLTFVFTEFRRLVINLFSWSNMEGLGQSFSKSTLPLDNTFVIPIFIVSLSDGRGFLFVTEDELIIITIHDIMSAEYNFRRFKSPWKGISFPTCSYRPEKSLKGEHAIEEDSELLIATDNGTVYSVEFSNSSAKIYPIAKVNDCISVFSLERVPNGFNLIYGSDTGSNKDLLLPELISPGSVTDHSKIHYTKGKLIKDYKKWAPLLDVLIVDSWNSRLSDNQSNQELWGISGIGKKTKLNHFRYGYPAQRKSNSYNKLRKAERIQFVEFEEKTYLFCSFTFETILLEYQPNSPEAFIEIESNEAFINNGKTFHVSNFKLGEEEVVFQVSSSGILLTDLANFQISHVLENKSIIGCDIQGSTLVIMTESESSGVVVELFDLNFDLNRNSSFEDFLTLRKVVEVEEPSITKLIRFEGESQGNSVTGPNYLLISTYHGTINIFQLDKNVTLVNLIDLKKLNPYNKNGQHYDELLIPGDLHYAGGKLYVGTLDGYFINFEVVPRTASVVECVKFLRLSETPIKLKAVQQDPNLLFIHSKSLWLLNLYESKFPRKVYFDETYERSIISMSQIPTTSAVDNSILDLQFAFVRDDGLMIGNISTFKEANVRQLTVENAKKVHYLPYLSIFIVLCKSKYQEKRLKFVDRKLFKECPSEGGSFRSSVFVPQIFETYEYPLTACIWSIQRNNRVSKKLLIGTSLVDGNGFFKVLDISKVRNNASIKVTELTTFEHPEPITNIVQVGSDIVFTSGNSIHCTSYDVDEKRLKLVLTLVTLPSEITNLTTNDKNDRLMVTTKLDSIYHFDYKSQDDSSSSPIINFSNSDPLPNSFVNQAQLNNKIIAGDKLHSSICIIDNENLSKTTRKTYRMSNIPRVYASKFQSCWIQDETDSIRKGVNDAERATSMASGMVLCVGVNGEVTSIRDVEEDSEELTQLTDDINVTNTFRHLVEDEIEKLERPFVNKVSGTGLLSINKPSFDFKDNKGVLIDYDLEELSRISEVNVGL</sequence>
<dbReference type="EMBL" id="KV453914">
    <property type="protein sequence ID" value="ODV77962.1"/>
    <property type="molecule type" value="Genomic_DNA"/>
</dbReference>
<evidence type="ECO:0000313" key="2">
    <source>
        <dbReference type="Proteomes" id="UP000094285"/>
    </source>
</evidence>
<gene>
    <name evidence="1" type="ORF">CANTADRAFT_69325</name>
</gene>
<dbReference type="Proteomes" id="UP000094285">
    <property type="component" value="Unassembled WGS sequence"/>
</dbReference>
<dbReference type="InterPro" id="IPR015943">
    <property type="entry name" value="WD40/YVTN_repeat-like_dom_sf"/>
</dbReference>
<accession>A0A1E4SEY8</accession>
<keyword evidence="2" id="KW-1185">Reference proteome</keyword>
<dbReference type="Gene3D" id="2.130.10.10">
    <property type="entry name" value="YVTN repeat-like/Quinoprotein amine dehydrogenase"/>
    <property type="match status" value="1"/>
</dbReference>
<dbReference type="SUPFAM" id="SSF101908">
    <property type="entry name" value="Putative isomerase YbhE"/>
    <property type="match status" value="1"/>
</dbReference>
<evidence type="ECO:0000313" key="1">
    <source>
        <dbReference type="EMBL" id="ODV77962.1"/>
    </source>
</evidence>
<dbReference type="GeneID" id="30985146"/>